<dbReference type="EMBL" id="JAMRXG010000007">
    <property type="protein sequence ID" value="MCM6775515.1"/>
    <property type="molecule type" value="Genomic_DNA"/>
</dbReference>
<name>A0A9X2E9V0_9NOCA</name>
<comment type="caution">
    <text evidence="2">The sequence shown here is derived from an EMBL/GenBank/DDBJ whole genome shotgun (WGS) entry which is preliminary data.</text>
</comment>
<keyword evidence="3" id="KW-1185">Reference proteome</keyword>
<gene>
    <name evidence="2" type="ORF">NDR86_18740</name>
</gene>
<dbReference type="AlphaFoldDB" id="A0A9X2E9V0"/>
<evidence type="ECO:0000313" key="3">
    <source>
        <dbReference type="Proteomes" id="UP001139157"/>
    </source>
</evidence>
<evidence type="ECO:0000256" key="1">
    <source>
        <dbReference type="SAM" id="SignalP"/>
    </source>
</evidence>
<evidence type="ECO:0008006" key="4">
    <source>
        <dbReference type="Google" id="ProtNLM"/>
    </source>
</evidence>
<dbReference type="Proteomes" id="UP001139157">
    <property type="component" value="Unassembled WGS sequence"/>
</dbReference>
<evidence type="ECO:0000313" key="2">
    <source>
        <dbReference type="EMBL" id="MCM6775515.1"/>
    </source>
</evidence>
<feature type="signal peptide" evidence="1">
    <location>
        <begin position="1"/>
        <end position="26"/>
    </location>
</feature>
<organism evidence="2 3">
    <name type="scientific">Nocardia pulmonis</name>
    <dbReference type="NCBI Taxonomy" id="2951408"/>
    <lineage>
        <taxon>Bacteria</taxon>
        <taxon>Bacillati</taxon>
        <taxon>Actinomycetota</taxon>
        <taxon>Actinomycetes</taxon>
        <taxon>Mycobacteriales</taxon>
        <taxon>Nocardiaceae</taxon>
        <taxon>Nocardia</taxon>
    </lineage>
</organism>
<protein>
    <recommendedName>
        <fullName evidence="4">Secreted protein</fullName>
    </recommendedName>
</protein>
<dbReference type="RefSeq" id="WP_251913762.1">
    <property type="nucleotide sequence ID" value="NZ_JAMRXG010000007.1"/>
</dbReference>
<feature type="chain" id="PRO_5040759688" description="Secreted protein" evidence="1">
    <location>
        <begin position="27"/>
        <end position="89"/>
    </location>
</feature>
<reference evidence="2" key="1">
    <citation type="submission" date="2022-06" db="EMBL/GenBank/DDBJ databases">
        <title>Novel species in genus nocardia.</title>
        <authorList>
            <person name="Li F."/>
        </authorList>
    </citation>
    <scope>NUCLEOTIDE SEQUENCE</scope>
    <source>
        <strain evidence="2">CDC141</strain>
    </source>
</reference>
<accession>A0A9X2E9V0</accession>
<sequence>MKRIAVGVTGVGIAVAAVAAAGSATAAPPEGVYCAAGMCFNSTSKTQTVTGVAVCPTAQLPVTWTIEPMTAASMTMVCPTGVAPQTVEF</sequence>
<keyword evidence="1" id="KW-0732">Signal</keyword>
<proteinExistence type="predicted"/>